<dbReference type="CDD" id="cd03762">
    <property type="entry name" value="proteasome_beta_type_6"/>
    <property type="match status" value="1"/>
</dbReference>
<evidence type="ECO:0000256" key="9">
    <source>
        <dbReference type="ARBA" id="ARBA00023145"/>
    </source>
</evidence>
<evidence type="ECO:0000256" key="5">
    <source>
        <dbReference type="ARBA" id="ARBA00022670"/>
    </source>
</evidence>
<dbReference type="FunFam" id="3.60.20.10:FF:000010">
    <property type="entry name" value="Proteasome subunit beta type-1"/>
    <property type="match status" value="1"/>
</dbReference>
<evidence type="ECO:0000313" key="13">
    <source>
        <dbReference type="Proteomes" id="UP000239899"/>
    </source>
</evidence>
<dbReference type="InterPro" id="IPR000243">
    <property type="entry name" value="Pept_T1A_subB"/>
</dbReference>
<dbReference type="PROSITE" id="PS51476">
    <property type="entry name" value="PROTEASOME_BETA_2"/>
    <property type="match status" value="1"/>
</dbReference>
<dbReference type="Proteomes" id="UP000239899">
    <property type="component" value="Unassembled WGS sequence"/>
</dbReference>
<dbReference type="PRINTS" id="PR00141">
    <property type="entry name" value="PROTEASOME"/>
</dbReference>
<comment type="caution">
    <text evidence="12">The sequence shown here is derived from an EMBL/GenBank/DDBJ whole genome shotgun (WGS) entry which is preliminary data.</text>
</comment>
<gene>
    <name evidence="12" type="ORF">C2E21_2153</name>
</gene>
<keyword evidence="6" id="KW-0888">Threonine protease</keyword>
<keyword evidence="4" id="KW-0963">Cytoplasm</keyword>
<dbReference type="GO" id="GO:0019774">
    <property type="term" value="C:proteasome core complex, beta-subunit complex"/>
    <property type="evidence" value="ECO:0007669"/>
    <property type="project" value="UniProtKB-ARBA"/>
</dbReference>
<sequence length="227" mass="24189">MDGGLHDLQQAVSMGTTIMAASFDGGVVMGADSRTSTGSYVANRVTDKITPLTDSIYICRSGSAADTQNLSRYVQWFLEQHGMELGEEPAVSTAAKLAQEMAYQNKNFLQAGLIVAGWDRHDGGSVYAIPLGGTLVKVPFTIGGSGSAYIYGLCDKLWRPNMTEEECHAFVVKAVSHAMARDGSSGGCIRTVVISKDGVKRSFLPGDRVPVAFGELPAPQRQPQVQA</sequence>
<keyword evidence="5" id="KW-0645">Protease</keyword>
<keyword evidence="10" id="KW-0539">Nucleus</keyword>
<comment type="subcellular location">
    <subcellularLocation>
        <location evidence="2">Nucleus</location>
    </subcellularLocation>
</comment>
<evidence type="ECO:0000256" key="8">
    <source>
        <dbReference type="ARBA" id="ARBA00022942"/>
    </source>
</evidence>
<feature type="active site" description="Nucleophile" evidence="11">
    <location>
        <position position="16"/>
    </location>
</feature>
<reference evidence="12 13" key="1">
    <citation type="journal article" date="2018" name="Plant J.">
        <title>Genome sequences of Chlorella sorokiniana UTEX 1602 and Micractinium conductrix SAG 241.80: implications to maltose excretion by a green alga.</title>
        <authorList>
            <person name="Arriola M.B."/>
            <person name="Velmurugan N."/>
            <person name="Zhang Y."/>
            <person name="Plunkett M.H."/>
            <person name="Hondzo H."/>
            <person name="Barney B.M."/>
        </authorList>
    </citation>
    <scope>NUCLEOTIDE SEQUENCE [LARGE SCALE GENOMIC DNA]</scope>
    <source>
        <strain evidence="13">UTEX 1602</strain>
    </source>
</reference>
<keyword evidence="13" id="KW-1185">Reference proteome</keyword>
<dbReference type="OrthoDB" id="7854943at2759"/>
<evidence type="ECO:0000256" key="1">
    <source>
        <dbReference type="ARBA" id="ARBA00001198"/>
    </source>
</evidence>
<keyword evidence="9" id="KW-0865">Zymogen</keyword>
<evidence type="ECO:0000256" key="7">
    <source>
        <dbReference type="ARBA" id="ARBA00022801"/>
    </source>
</evidence>
<dbReference type="EC" id="3.4.25.1" evidence="3"/>
<keyword evidence="7" id="KW-0378">Hydrolase</keyword>
<evidence type="ECO:0000313" key="12">
    <source>
        <dbReference type="EMBL" id="PRW58965.1"/>
    </source>
</evidence>
<dbReference type="InterPro" id="IPR023333">
    <property type="entry name" value="Proteasome_suB-type"/>
</dbReference>
<organism evidence="12 13">
    <name type="scientific">Chlorella sorokiniana</name>
    <name type="common">Freshwater green alga</name>
    <dbReference type="NCBI Taxonomy" id="3076"/>
    <lineage>
        <taxon>Eukaryota</taxon>
        <taxon>Viridiplantae</taxon>
        <taxon>Chlorophyta</taxon>
        <taxon>core chlorophytes</taxon>
        <taxon>Trebouxiophyceae</taxon>
        <taxon>Chlorellales</taxon>
        <taxon>Chlorellaceae</taxon>
        <taxon>Chlorella clade</taxon>
        <taxon>Chlorella</taxon>
    </lineage>
</organism>
<protein>
    <recommendedName>
        <fullName evidence="3">proteasome endopeptidase complex</fullName>
        <ecNumber evidence="3">3.4.25.1</ecNumber>
    </recommendedName>
</protein>
<name>A0A2P6TY19_CHLSO</name>
<dbReference type="GO" id="GO:0051603">
    <property type="term" value="P:proteolysis involved in protein catabolic process"/>
    <property type="evidence" value="ECO:0007669"/>
    <property type="project" value="InterPro"/>
</dbReference>
<proteinExistence type="predicted"/>
<dbReference type="InterPro" id="IPR001353">
    <property type="entry name" value="Proteasome_sua/b"/>
</dbReference>
<evidence type="ECO:0000256" key="11">
    <source>
        <dbReference type="PIRSR" id="PIRSR600243-1"/>
    </source>
</evidence>
<dbReference type="SUPFAM" id="SSF56235">
    <property type="entry name" value="N-terminal nucleophile aminohydrolases (Ntn hydrolases)"/>
    <property type="match status" value="1"/>
</dbReference>
<evidence type="ECO:0000256" key="3">
    <source>
        <dbReference type="ARBA" id="ARBA00012039"/>
    </source>
</evidence>
<keyword evidence="8 12" id="KW-0647">Proteasome</keyword>
<dbReference type="STRING" id="3076.A0A2P6TY19"/>
<dbReference type="PANTHER" id="PTHR32194:SF0">
    <property type="entry name" value="ATP-DEPENDENT PROTEASE SUBUNIT HSLV"/>
    <property type="match status" value="1"/>
</dbReference>
<dbReference type="InterPro" id="IPR029055">
    <property type="entry name" value="Ntn_hydrolases_N"/>
</dbReference>
<accession>A0A2P6TY19</accession>
<dbReference type="PANTHER" id="PTHR32194">
    <property type="entry name" value="METALLOPROTEASE TLDD"/>
    <property type="match status" value="1"/>
</dbReference>
<dbReference type="AlphaFoldDB" id="A0A2P6TY19"/>
<comment type="catalytic activity">
    <reaction evidence="1">
        <text>Cleavage of peptide bonds with very broad specificity.</text>
        <dbReference type="EC" id="3.4.25.1"/>
    </reaction>
</comment>
<dbReference type="GO" id="GO:0005737">
    <property type="term" value="C:cytoplasm"/>
    <property type="evidence" value="ECO:0007669"/>
    <property type="project" value="TreeGrafter"/>
</dbReference>
<dbReference type="EMBL" id="LHPG02000004">
    <property type="protein sequence ID" value="PRW58965.1"/>
    <property type="molecule type" value="Genomic_DNA"/>
</dbReference>
<evidence type="ECO:0000256" key="10">
    <source>
        <dbReference type="ARBA" id="ARBA00023242"/>
    </source>
</evidence>
<dbReference type="Pfam" id="PF00227">
    <property type="entry name" value="Proteasome"/>
    <property type="match status" value="1"/>
</dbReference>
<evidence type="ECO:0000256" key="4">
    <source>
        <dbReference type="ARBA" id="ARBA00022490"/>
    </source>
</evidence>
<evidence type="ECO:0000256" key="6">
    <source>
        <dbReference type="ARBA" id="ARBA00022698"/>
    </source>
</evidence>
<dbReference type="Gene3D" id="3.60.20.10">
    <property type="entry name" value="Glutamine Phosphoribosylpyrophosphate, subunit 1, domain 1"/>
    <property type="match status" value="1"/>
</dbReference>
<evidence type="ECO:0000256" key="2">
    <source>
        <dbReference type="ARBA" id="ARBA00004123"/>
    </source>
</evidence>
<dbReference type="GO" id="GO:0005634">
    <property type="term" value="C:nucleus"/>
    <property type="evidence" value="ECO:0007669"/>
    <property type="project" value="UniProtKB-SubCell"/>
</dbReference>
<dbReference type="GO" id="GO:0004298">
    <property type="term" value="F:threonine-type endopeptidase activity"/>
    <property type="evidence" value="ECO:0007669"/>
    <property type="project" value="UniProtKB-KW"/>
</dbReference>